<dbReference type="CDD" id="cd06261">
    <property type="entry name" value="TM_PBP2"/>
    <property type="match status" value="1"/>
</dbReference>
<feature type="transmembrane region" description="Helical" evidence="7">
    <location>
        <begin position="140"/>
        <end position="164"/>
    </location>
</feature>
<evidence type="ECO:0000256" key="3">
    <source>
        <dbReference type="ARBA" id="ARBA00022475"/>
    </source>
</evidence>
<evidence type="ECO:0000256" key="6">
    <source>
        <dbReference type="ARBA" id="ARBA00023136"/>
    </source>
</evidence>
<dbReference type="PROSITE" id="PS50928">
    <property type="entry name" value="ABC_TM1"/>
    <property type="match status" value="1"/>
</dbReference>
<keyword evidence="2 7" id="KW-0813">Transport</keyword>
<dbReference type="EMBL" id="JBHSBU010000001">
    <property type="protein sequence ID" value="MFC4161575.1"/>
    <property type="molecule type" value="Genomic_DNA"/>
</dbReference>
<evidence type="ECO:0000256" key="7">
    <source>
        <dbReference type="RuleBase" id="RU363032"/>
    </source>
</evidence>
<feature type="transmembrane region" description="Helical" evidence="7">
    <location>
        <begin position="276"/>
        <end position="296"/>
    </location>
</feature>
<accession>A0ABV8MXL8</accession>
<keyword evidence="10" id="KW-1185">Reference proteome</keyword>
<keyword evidence="4 7" id="KW-0812">Transmembrane</keyword>
<evidence type="ECO:0000256" key="5">
    <source>
        <dbReference type="ARBA" id="ARBA00022989"/>
    </source>
</evidence>
<keyword evidence="3" id="KW-1003">Cell membrane</keyword>
<evidence type="ECO:0000256" key="2">
    <source>
        <dbReference type="ARBA" id="ARBA00022448"/>
    </source>
</evidence>
<name>A0ABV8MXL8_9NEIS</name>
<dbReference type="InterPro" id="IPR035906">
    <property type="entry name" value="MetI-like_sf"/>
</dbReference>
<reference evidence="10" key="1">
    <citation type="journal article" date="2019" name="Int. J. Syst. Evol. Microbiol.">
        <title>The Global Catalogue of Microorganisms (GCM) 10K type strain sequencing project: providing services to taxonomists for standard genome sequencing and annotation.</title>
        <authorList>
            <consortium name="The Broad Institute Genomics Platform"/>
            <consortium name="The Broad Institute Genome Sequencing Center for Infectious Disease"/>
            <person name="Wu L."/>
            <person name="Ma J."/>
        </authorList>
    </citation>
    <scope>NUCLEOTIDE SEQUENCE [LARGE SCALE GENOMIC DNA]</scope>
    <source>
        <strain evidence="10">LMG 29894</strain>
    </source>
</reference>
<gene>
    <name evidence="9" type="ORF">ACFOW7_19755</name>
</gene>
<dbReference type="PANTHER" id="PTHR43386">
    <property type="entry name" value="OLIGOPEPTIDE TRANSPORT SYSTEM PERMEASE PROTEIN APPC"/>
    <property type="match status" value="1"/>
</dbReference>
<proteinExistence type="inferred from homology"/>
<comment type="caution">
    <text evidence="9">The sequence shown here is derived from an EMBL/GenBank/DDBJ whole genome shotgun (WGS) entry which is preliminary data.</text>
</comment>
<dbReference type="SUPFAM" id="SSF161098">
    <property type="entry name" value="MetI-like"/>
    <property type="match status" value="1"/>
</dbReference>
<evidence type="ECO:0000259" key="8">
    <source>
        <dbReference type="PROSITE" id="PS50928"/>
    </source>
</evidence>
<feature type="transmembrane region" description="Helical" evidence="7">
    <location>
        <begin position="176"/>
        <end position="196"/>
    </location>
</feature>
<evidence type="ECO:0000256" key="1">
    <source>
        <dbReference type="ARBA" id="ARBA00004651"/>
    </source>
</evidence>
<feature type="transmembrane region" description="Helical" evidence="7">
    <location>
        <begin position="26"/>
        <end position="48"/>
    </location>
</feature>
<feature type="transmembrane region" description="Helical" evidence="7">
    <location>
        <begin position="202"/>
        <end position="221"/>
    </location>
</feature>
<dbReference type="InterPro" id="IPR000515">
    <property type="entry name" value="MetI-like"/>
</dbReference>
<comment type="subcellular location">
    <subcellularLocation>
        <location evidence="1 7">Cell membrane</location>
        <topology evidence="1 7">Multi-pass membrane protein</topology>
    </subcellularLocation>
</comment>
<evidence type="ECO:0000313" key="10">
    <source>
        <dbReference type="Proteomes" id="UP001595791"/>
    </source>
</evidence>
<dbReference type="InterPro" id="IPR050366">
    <property type="entry name" value="BP-dependent_transpt_permease"/>
</dbReference>
<dbReference type="Gene3D" id="1.10.3720.10">
    <property type="entry name" value="MetI-like"/>
    <property type="match status" value="1"/>
</dbReference>
<protein>
    <submittedName>
        <fullName evidence="9">ABC transporter permease</fullName>
    </submittedName>
</protein>
<keyword evidence="5 7" id="KW-1133">Transmembrane helix</keyword>
<dbReference type="Pfam" id="PF00528">
    <property type="entry name" value="BPD_transp_1"/>
    <property type="match status" value="1"/>
</dbReference>
<evidence type="ECO:0000256" key="4">
    <source>
        <dbReference type="ARBA" id="ARBA00022692"/>
    </source>
</evidence>
<dbReference type="PANTHER" id="PTHR43386:SF1">
    <property type="entry name" value="D,D-DIPEPTIDE TRANSPORT SYSTEM PERMEASE PROTEIN DDPC-RELATED"/>
    <property type="match status" value="1"/>
</dbReference>
<dbReference type="RefSeq" id="WP_378167668.1">
    <property type="nucleotide sequence ID" value="NZ_JBHSBU010000001.1"/>
</dbReference>
<keyword evidence="6 7" id="KW-0472">Membrane</keyword>
<comment type="similarity">
    <text evidence="7">Belongs to the binding-protein-dependent transport system permease family.</text>
</comment>
<sequence>MTQQQQSQGYWKAALKRLWADNLAKVCIAILGVYFVLAFGSALGLVAADWNREVGVTFANPSYAPDYPNPEADSAKMVQQVLEIDAATRAVDPLAPYYEEIDKRAKAYVQGHVELKETLPLGGDKWGRDLVAKVIKAGEVSISIGLTAAVMAVMIGTLLGALGGYFGGKVSDILEWFYNIFTSVPYILLVLAFAAVVKDKGILTVVLVLALTGWTSAYRLIRAEYMKHRSSDYVLAANALGASHRRMMFVHILPNVSHLILVQLSQLVIEFIKAEVVLSFLGFGVPTDSISWGIMINEVMPELVLGKWWQLLTVGVVMSTFVVAFGLFTDLLRDALDPKASRR</sequence>
<dbReference type="Proteomes" id="UP001595791">
    <property type="component" value="Unassembled WGS sequence"/>
</dbReference>
<evidence type="ECO:0000313" key="9">
    <source>
        <dbReference type="EMBL" id="MFC4161575.1"/>
    </source>
</evidence>
<feature type="transmembrane region" description="Helical" evidence="7">
    <location>
        <begin position="308"/>
        <end position="332"/>
    </location>
</feature>
<organism evidence="9 10">
    <name type="scientific">Chitinimonas lacunae</name>
    <dbReference type="NCBI Taxonomy" id="1963018"/>
    <lineage>
        <taxon>Bacteria</taxon>
        <taxon>Pseudomonadati</taxon>
        <taxon>Pseudomonadota</taxon>
        <taxon>Betaproteobacteria</taxon>
        <taxon>Neisseriales</taxon>
        <taxon>Chitinibacteraceae</taxon>
        <taxon>Chitinimonas</taxon>
    </lineage>
</organism>
<feature type="domain" description="ABC transmembrane type-1" evidence="8">
    <location>
        <begin position="138"/>
        <end position="329"/>
    </location>
</feature>